<keyword evidence="4" id="KW-0805">Transcription regulation</keyword>
<evidence type="ECO:0000259" key="15">
    <source>
        <dbReference type="PROSITE" id="PS50071"/>
    </source>
</evidence>
<evidence type="ECO:0000313" key="17">
    <source>
        <dbReference type="Proteomes" id="UP000077755"/>
    </source>
</evidence>
<reference evidence="16" key="2">
    <citation type="submission" date="2022-03" db="EMBL/GenBank/DDBJ databases">
        <title>Draft title - Genomic analysis of global carrot germplasm unveils the trajectory of domestication and the origin of high carotenoid orange carrot.</title>
        <authorList>
            <person name="Iorizzo M."/>
            <person name="Ellison S."/>
            <person name="Senalik D."/>
            <person name="Macko-Podgorni A."/>
            <person name="Grzebelus D."/>
            <person name="Bostan H."/>
            <person name="Rolling W."/>
            <person name="Curaba J."/>
            <person name="Simon P."/>
        </authorList>
    </citation>
    <scope>NUCLEOTIDE SEQUENCE</scope>
    <source>
        <tissue evidence="16">Leaf</tissue>
    </source>
</reference>
<dbReference type="EMBL" id="CP093344">
    <property type="protein sequence ID" value="WOG89780.1"/>
    <property type="molecule type" value="Genomic_DNA"/>
</dbReference>
<dbReference type="InterPro" id="IPR044557">
    <property type="entry name" value="WOX8/9-like"/>
</dbReference>
<evidence type="ECO:0000256" key="2">
    <source>
        <dbReference type="ARBA" id="ARBA00022473"/>
    </source>
</evidence>
<dbReference type="Pfam" id="PF00046">
    <property type="entry name" value="Homeodomain"/>
    <property type="match status" value="1"/>
</dbReference>
<evidence type="ECO:0000256" key="3">
    <source>
        <dbReference type="ARBA" id="ARBA00022782"/>
    </source>
</evidence>
<feature type="compositionally biased region" description="Low complexity" evidence="14">
    <location>
        <begin position="136"/>
        <end position="155"/>
    </location>
</feature>
<feature type="compositionally biased region" description="Low complexity" evidence="14">
    <location>
        <begin position="13"/>
        <end position="24"/>
    </location>
</feature>
<dbReference type="SUPFAM" id="SSF46689">
    <property type="entry name" value="Homeodomain-like"/>
    <property type="match status" value="1"/>
</dbReference>
<evidence type="ECO:0000256" key="4">
    <source>
        <dbReference type="ARBA" id="ARBA00023015"/>
    </source>
</evidence>
<feature type="region of interest" description="Disordered" evidence="14">
    <location>
        <begin position="1"/>
        <end position="61"/>
    </location>
</feature>
<protein>
    <recommendedName>
        <fullName evidence="11">Protein WUSCHEL</fullName>
    </recommendedName>
</protein>
<organism evidence="16 17">
    <name type="scientific">Daucus carota subsp. sativus</name>
    <name type="common">Carrot</name>
    <dbReference type="NCBI Taxonomy" id="79200"/>
    <lineage>
        <taxon>Eukaryota</taxon>
        <taxon>Viridiplantae</taxon>
        <taxon>Streptophyta</taxon>
        <taxon>Embryophyta</taxon>
        <taxon>Tracheophyta</taxon>
        <taxon>Spermatophyta</taxon>
        <taxon>Magnoliopsida</taxon>
        <taxon>eudicotyledons</taxon>
        <taxon>Gunneridae</taxon>
        <taxon>Pentapetalae</taxon>
        <taxon>asterids</taxon>
        <taxon>campanulids</taxon>
        <taxon>Apiales</taxon>
        <taxon>Apiaceae</taxon>
        <taxon>Apioideae</taxon>
        <taxon>Scandiceae</taxon>
        <taxon>Daucinae</taxon>
        <taxon>Daucus</taxon>
        <taxon>Daucus sect. Daucus</taxon>
    </lineage>
</organism>
<feature type="domain" description="Homeobox" evidence="15">
    <location>
        <begin position="49"/>
        <end position="114"/>
    </location>
</feature>
<accession>A0AAF0WH16</accession>
<feature type="DNA-binding region" description="Homeobox" evidence="12">
    <location>
        <begin position="51"/>
        <end position="115"/>
    </location>
</feature>
<evidence type="ECO:0000256" key="8">
    <source>
        <dbReference type="ARBA" id="ARBA00023163"/>
    </source>
</evidence>
<keyword evidence="2" id="KW-0217">Developmental protein</keyword>
<keyword evidence="5" id="KW-0287">Flowering</keyword>
<dbReference type="SMART" id="SM00389">
    <property type="entry name" value="HOX"/>
    <property type="match status" value="1"/>
</dbReference>
<keyword evidence="7 12" id="KW-0371">Homeobox</keyword>
<dbReference type="GO" id="GO:0009908">
    <property type="term" value="P:flower development"/>
    <property type="evidence" value="ECO:0007669"/>
    <property type="project" value="UniProtKB-KW"/>
</dbReference>
<evidence type="ECO:0000256" key="6">
    <source>
        <dbReference type="ARBA" id="ARBA00023125"/>
    </source>
</evidence>
<comment type="subcellular location">
    <subcellularLocation>
        <location evidence="1 12 13">Nucleus</location>
    </subcellularLocation>
</comment>
<evidence type="ECO:0000256" key="10">
    <source>
        <dbReference type="ARBA" id="ARBA00024040"/>
    </source>
</evidence>
<gene>
    <name evidence="16" type="ORF">DCAR_0209019</name>
</gene>
<keyword evidence="3" id="KW-0221">Differentiation</keyword>
<evidence type="ECO:0000256" key="7">
    <source>
        <dbReference type="ARBA" id="ARBA00023155"/>
    </source>
</evidence>
<evidence type="ECO:0000256" key="13">
    <source>
        <dbReference type="RuleBase" id="RU000682"/>
    </source>
</evidence>
<evidence type="ECO:0000256" key="11">
    <source>
        <dbReference type="ARBA" id="ARBA00068485"/>
    </source>
</evidence>
<keyword evidence="17" id="KW-1185">Reference proteome</keyword>
<dbReference type="PROSITE" id="PS50071">
    <property type="entry name" value="HOMEOBOX_2"/>
    <property type="match status" value="1"/>
</dbReference>
<evidence type="ECO:0000256" key="12">
    <source>
        <dbReference type="PROSITE-ProRule" id="PRU00108"/>
    </source>
</evidence>
<keyword evidence="9 12" id="KW-0539">Nucleus</keyword>
<comment type="similarity">
    <text evidence="10">Belongs to the WUS homeobox family.</text>
</comment>
<reference evidence="16" key="1">
    <citation type="journal article" date="2016" name="Nat. Genet.">
        <title>A high-quality carrot genome assembly provides new insights into carotenoid accumulation and asterid genome evolution.</title>
        <authorList>
            <person name="Iorizzo M."/>
            <person name="Ellison S."/>
            <person name="Senalik D."/>
            <person name="Zeng P."/>
            <person name="Satapoomin P."/>
            <person name="Huang J."/>
            <person name="Bowman M."/>
            <person name="Iovene M."/>
            <person name="Sanseverino W."/>
            <person name="Cavagnaro P."/>
            <person name="Yildiz M."/>
            <person name="Macko-Podgorni A."/>
            <person name="Moranska E."/>
            <person name="Grzebelus E."/>
            <person name="Grzebelus D."/>
            <person name="Ashrafi H."/>
            <person name="Zheng Z."/>
            <person name="Cheng S."/>
            <person name="Spooner D."/>
            <person name="Van Deynze A."/>
            <person name="Simon P."/>
        </authorList>
    </citation>
    <scope>NUCLEOTIDE SEQUENCE</scope>
    <source>
        <tissue evidence="16">Leaf</tissue>
    </source>
</reference>
<evidence type="ECO:0000256" key="5">
    <source>
        <dbReference type="ARBA" id="ARBA00023089"/>
    </source>
</evidence>
<dbReference type="InterPro" id="IPR001356">
    <property type="entry name" value="HD"/>
</dbReference>
<dbReference type="GO" id="GO:0003677">
    <property type="term" value="F:DNA binding"/>
    <property type="evidence" value="ECO:0007669"/>
    <property type="project" value="UniProtKB-UniRule"/>
</dbReference>
<dbReference type="GO" id="GO:0030154">
    <property type="term" value="P:cell differentiation"/>
    <property type="evidence" value="ECO:0007669"/>
    <property type="project" value="UniProtKB-KW"/>
</dbReference>
<dbReference type="PANTHER" id="PTHR47288:SF1">
    <property type="entry name" value="WUSCHEL-RELATED HOMEOBOX 9"/>
    <property type="match status" value="1"/>
</dbReference>
<feature type="compositionally biased region" description="Polar residues" evidence="14">
    <location>
        <begin position="28"/>
        <end position="44"/>
    </location>
</feature>
<dbReference type="GO" id="GO:0050793">
    <property type="term" value="P:regulation of developmental process"/>
    <property type="evidence" value="ECO:0007669"/>
    <property type="project" value="InterPro"/>
</dbReference>
<dbReference type="AlphaFoldDB" id="A0AAF0WH16"/>
<keyword evidence="8" id="KW-0804">Transcription</keyword>
<dbReference type="Gene3D" id="1.10.10.60">
    <property type="entry name" value="Homeodomain-like"/>
    <property type="match status" value="1"/>
</dbReference>
<dbReference type="GO" id="GO:0005634">
    <property type="term" value="C:nucleus"/>
    <property type="evidence" value="ECO:0007669"/>
    <property type="project" value="UniProtKB-SubCell"/>
</dbReference>
<dbReference type="PANTHER" id="PTHR47288">
    <property type="entry name" value="WUSCHEL-RELATED HOMEOBOX 9"/>
    <property type="match status" value="1"/>
</dbReference>
<evidence type="ECO:0000256" key="9">
    <source>
        <dbReference type="ARBA" id="ARBA00023242"/>
    </source>
</evidence>
<feature type="region of interest" description="Disordered" evidence="14">
    <location>
        <begin position="113"/>
        <end position="164"/>
    </location>
</feature>
<name>A0AAF0WH16_DAUCS</name>
<keyword evidence="6 12" id="KW-0238">DNA-binding</keyword>
<evidence type="ECO:0000256" key="14">
    <source>
        <dbReference type="SAM" id="MobiDB-lite"/>
    </source>
</evidence>
<dbReference type="Proteomes" id="UP000077755">
    <property type="component" value="Chromosome 2"/>
</dbReference>
<dbReference type="FunFam" id="1.10.10.60:FF:000118">
    <property type="entry name" value="WUSCHEL-related homeobox 11"/>
    <property type="match status" value="1"/>
</dbReference>
<proteinExistence type="inferred from homology"/>
<dbReference type="GO" id="GO:0003700">
    <property type="term" value="F:DNA-binding transcription factor activity"/>
    <property type="evidence" value="ECO:0007669"/>
    <property type="project" value="InterPro"/>
</dbReference>
<dbReference type="InterPro" id="IPR009057">
    <property type="entry name" value="Homeodomain-like_sf"/>
</dbReference>
<sequence length="353" mass="38719">MDSSKRHWPSMFKSKSSVSSQGHQSQHDTSSLISTPTSTVSSAGTVEKAPEPKPRWNPKPEQIRILEGIFNSGMVTPPRDEIRRIRAQLEEYGEIGDANVFYWFQNKKSRSKNKKTSNFLNSTTKSRKRTVSKPNTSQLSYTSSSSSDKSLQKSSPGEFMPEPYSFHASQSTLVGGAIAGNAAVGTPLIRGLCSPQVISSNVDYVAQYNNSRHNLSECHGQTYGKCSAASVVVADLINHEAPNNYHKRGEDNDQMKMQRQLSYNSVTTTPTPISAQTILPPTVVSNINHIQGIRKCTVFINDVAFEVASGPFDVRGAFGEDAVLLHSSGQPVVTNQCGVTLHSLQHGAFYYFI</sequence>
<evidence type="ECO:0000256" key="1">
    <source>
        <dbReference type="ARBA" id="ARBA00004123"/>
    </source>
</evidence>
<dbReference type="CDD" id="cd00086">
    <property type="entry name" value="homeodomain"/>
    <property type="match status" value="1"/>
</dbReference>
<evidence type="ECO:0000313" key="16">
    <source>
        <dbReference type="EMBL" id="WOG89780.1"/>
    </source>
</evidence>